<organism evidence="1 2">
    <name type="scientific">Ideonella lacteola</name>
    <dbReference type="NCBI Taxonomy" id="2984193"/>
    <lineage>
        <taxon>Bacteria</taxon>
        <taxon>Pseudomonadati</taxon>
        <taxon>Pseudomonadota</taxon>
        <taxon>Betaproteobacteria</taxon>
        <taxon>Burkholderiales</taxon>
        <taxon>Sphaerotilaceae</taxon>
        <taxon>Ideonella</taxon>
    </lineage>
</organism>
<evidence type="ECO:0000313" key="2">
    <source>
        <dbReference type="Proteomes" id="UP001371218"/>
    </source>
</evidence>
<reference evidence="1 2" key="1">
    <citation type="submission" date="2024-04" db="EMBL/GenBank/DDBJ databases">
        <title>Novel species of the genus Ideonella isolated from streams.</title>
        <authorList>
            <person name="Lu H."/>
        </authorList>
    </citation>
    <scope>NUCLEOTIDE SEQUENCE [LARGE SCALE GENOMIC DNA]</scope>
    <source>
        <strain evidence="1 2">DXS29W</strain>
    </source>
</reference>
<sequence length="141" mass="15778">MSDSCYMNGLVETTALELVHRHNLDEIEVILRESGVSFNLASKLVLLIPSAFAAAYYEPKGIEFPAHFQVGPPGDLRERSYSTEPGYNEAKALARRWLMEGKISFVGRVLDWSVEANLIKEAEAQGEVVERISSTHHGETW</sequence>
<protein>
    <submittedName>
        <fullName evidence="1">Uncharacterized protein</fullName>
    </submittedName>
</protein>
<comment type="caution">
    <text evidence="1">The sequence shown here is derived from an EMBL/GenBank/DDBJ whole genome shotgun (WGS) entry which is preliminary data.</text>
</comment>
<evidence type="ECO:0000313" key="1">
    <source>
        <dbReference type="EMBL" id="MEK8034994.1"/>
    </source>
</evidence>
<keyword evidence="2" id="KW-1185">Reference proteome</keyword>
<dbReference type="Proteomes" id="UP001371218">
    <property type="component" value="Unassembled WGS sequence"/>
</dbReference>
<dbReference type="RefSeq" id="WP_341429429.1">
    <property type="nucleotide sequence ID" value="NZ_JBBUTG010000048.1"/>
</dbReference>
<accession>A0ABU9C0V1</accession>
<name>A0ABU9C0V1_9BURK</name>
<dbReference type="EMBL" id="JBBUTG010000048">
    <property type="protein sequence ID" value="MEK8034994.1"/>
    <property type="molecule type" value="Genomic_DNA"/>
</dbReference>
<proteinExistence type="predicted"/>
<gene>
    <name evidence="1" type="ORF">AACH06_29615</name>
</gene>